<reference evidence="6" key="1">
    <citation type="submission" date="2015-08" db="EMBL/GenBank/DDBJ databases">
        <authorList>
            <person name="Babu N.S."/>
            <person name="Beckwith C.J."/>
            <person name="Beseler K.G."/>
            <person name="Brison A."/>
            <person name="Carone J.V."/>
            <person name="Caskin T.P."/>
            <person name="Diamond M."/>
            <person name="Durham M.E."/>
            <person name="Foxe J.M."/>
            <person name="Go M."/>
            <person name="Henderson B.A."/>
            <person name="Jones I.B."/>
            <person name="McGettigan J.A."/>
            <person name="Micheletti S.J."/>
            <person name="Nasrallah M.E."/>
            <person name="Ortiz D."/>
            <person name="Piller C.R."/>
            <person name="Privatt S.R."/>
            <person name="Schneider S.L."/>
            <person name="Sharp S."/>
            <person name="Smith T.C."/>
            <person name="Stanton J.D."/>
            <person name="Ullery H.E."/>
            <person name="Wilson R.J."/>
            <person name="Serrano M.G."/>
            <person name="Buck G."/>
            <person name="Lee V."/>
            <person name="Wang Y."/>
            <person name="Carvalho R."/>
            <person name="Voegtly L."/>
            <person name="Shi R."/>
            <person name="Duckworth R."/>
            <person name="Johnson A."/>
            <person name="Loviza R."/>
            <person name="Walstead R."/>
            <person name="Shah Z."/>
            <person name="Kiflezghi M."/>
            <person name="Wade K."/>
            <person name="Ball S.L."/>
            <person name="Bradley K.W."/>
            <person name="Asai D.J."/>
            <person name="Bowman C.A."/>
            <person name="Russell D.A."/>
            <person name="Pope W.H."/>
            <person name="Jacobs-Sera D."/>
            <person name="Hendrix R.W."/>
            <person name="Hatfull G.F."/>
        </authorList>
    </citation>
    <scope>NUCLEOTIDE SEQUENCE</scope>
</reference>
<comment type="subcellular location">
    <subcellularLocation>
        <location evidence="1">Cytoplasmic vesicle</location>
    </subcellularLocation>
    <subcellularLocation>
        <location evidence="2">Golgi apparatus</location>
    </subcellularLocation>
</comment>
<dbReference type="Gene3D" id="1.25.40.90">
    <property type="match status" value="1"/>
</dbReference>
<organism evidence="6">
    <name type="scientific">Auxenochlorella protothecoides</name>
    <name type="common">Green microalga</name>
    <name type="synonym">Chlorella protothecoides</name>
    <dbReference type="NCBI Taxonomy" id="3075"/>
    <lineage>
        <taxon>Eukaryota</taxon>
        <taxon>Viridiplantae</taxon>
        <taxon>Chlorophyta</taxon>
        <taxon>core chlorophytes</taxon>
        <taxon>Trebouxiophyceae</taxon>
        <taxon>Chlorellales</taxon>
        <taxon>Chlorellaceae</taxon>
        <taxon>Auxenochlorella</taxon>
    </lineage>
</organism>
<feature type="compositionally biased region" description="Pro residues" evidence="5">
    <location>
        <begin position="585"/>
        <end position="594"/>
    </location>
</feature>
<feature type="compositionally biased region" description="Low complexity" evidence="5">
    <location>
        <begin position="303"/>
        <end position="314"/>
    </location>
</feature>
<gene>
    <name evidence="6" type="ORF">g.71679</name>
</gene>
<evidence type="ECO:0000256" key="2">
    <source>
        <dbReference type="ARBA" id="ARBA00004555"/>
    </source>
</evidence>
<feature type="compositionally biased region" description="Polar residues" evidence="5">
    <location>
        <begin position="502"/>
        <end position="514"/>
    </location>
</feature>
<accession>A0A1D2AH61</accession>
<proteinExistence type="predicted"/>
<feature type="region of interest" description="Disordered" evidence="5">
    <location>
        <begin position="434"/>
        <end position="514"/>
    </location>
</feature>
<feature type="compositionally biased region" description="Polar residues" evidence="5">
    <location>
        <begin position="628"/>
        <end position="652"/>
    </location>
</feature>
<dbReference type="InterPro" id="IPR039273">
    <property type="entry name" value="TEPSIN"/>
</dbReference>
<dbReference type="EMBL" id="GDKF01000329">
    <property type="protein sequence ID" value="JAT78293.1"/>
    <property type="molecule type" value="Transcribed_RNA"/>
</dbReference>
<feature type="compositionally biased region" description="Gly residues" evidence="5">
    <location>
        <begin position="286"/>
        <end position="302"/>
    </location>
</feature>
<evidence type="ECO:0000256" key="1">
    <source>
        <dbReference type="ARBA" id="ARBA00004541"/>
    </source>
</evidence>
<name>A0A1D2AH61_AUXPR</name>
<evidence type="ECO:0008006" key="7">
    <source>
        <dbReference type="Google" id="ProtNLM"/>
    </source>
</evidence>
<feature type="region of interest" description="Disordered" evidence="5">
    <location>
        <begin position="245"/>
        <end position="316"/>
    </location>
</feature>
<protein>
    <recommendedName>
        <fullName evidence="7">ENTH domain-containing protein</fullName>
    </recommendedName>
</protein>
<dbReference type="GO" id="GO:0032588">
    <property type="term" value="C:trans-Golgi network membrane"/>
    <property type="evidence" value="ECO:0007669"/>
    <property type="project" value="TreeGrafter"/>
</dbReference>
<feature type="non-terminal residue" evidence="6">
    <location>
        <position position="1"/>
    </location>
</feature>
<feature type="compositionally biased region" description="Low complexity" evidence="5">
    <location>
        <begin position="272"/>
        <end position="282"/>
    </location>
</feature>
<dbReference type="InterPro" id="IPR035802">
    <property type="entry name" value="ENTH/VHS_tepsin"/>
</dbReference>
<evidence type="ECO:0000256" key="3">
    <source>
        <dbReference type="ARBA" id="ARBA00023034"/>
    </source>
</evidence>
<dbReference type="AlphaFoldDB" id="A0A1D2AH61"/>
<feature type="compositionally biased region" description="Gly residues" evidence="5">
    <location>
        <begin position="438"/>
        <end position="449"/>
    </location>
</feature>
<dbReference type="PANTHER" id="PTHR21514">
    <property type="entry name" value="AP-4 COMPLEX ACCESSORY SUBUNIT TEPSIN"/>
    <property type="match status" value="1"/>
</dbReference>
<keyword evidence="3" id="KW-0333">Golgi apparatus</keyword>
<feature type="compositionally biased region" description="Low complexity" evidence="5">
    <location>
        <begin position="559"/>
        <end position="584"/>
    </location>
</feature>
<feature type="compositionally biased region" description="Gly residues" evidence="5">
    <location>
        <begin position="245"/>
        <end position="271"/>
    </location>
</feature>
<evidence type="ECO:0000313" key="6">
    <source>
        <dbReference type="EMBL" id="JAT78293.1"/>
    </source>
</evidence>
<dbReference type="PANTHER" id="PTHR21514:SF0">
    <property type="entry name" value="AP-4 COMPLEX ACCESSORY SUBUNIT TEPSIN"/>
    <property type="match status" value="1"/>
</dbReference>
<evidence type="ECO:0000256" key="4">
    <source>
        <dbReference type="ARBA" id="ARBA00023329"/>
    </source>
</evidence>
<dbReference type="CDD" id="cd03572">
    <property type="entry name" value="ENTH_like_Tepsin"/>
    <property type="match status" value="1"/>
</dbReference>
<evidence type="ECO:0000256" key="5">
    <source>
        <dbReference type="SAM" id="MobiDB-lite"/>
    </source>
</evidence>
<dbReference type="InterPro" id="IPR008942">
    <property type="entry name" value="ENTH_VHS"/>
</dbReference>
<feature type="region of interest" description="Disordered" evidence="5">
    <location>
        <begin position="559"/>
        <end position="601"/>
    </location>
</feature>
<keyword evidence="4" id="KW-0968">Cytoplasmic vesicle</keyword>
<dbReference type="GO" id="GO:0031410">
    <property type="term" value="C:cytoplasmic vesicle"/>
    <property type="evidence" value="ECO:0007669"/>
    <property type="project" value="UniProtKB-SubCell"/>
</dbReference>
<feature type="region of interest" description="Disordered" evidence="5">
    <location>
        <begin position="628"/>
        <end position="668"/>
    </location>
</feature>
<sequence>HTLSRHVGQSSRDQHIPRSRRSVGVWERCRPAWPASLALCSCRSRSQRPPPPVMRSRRVRGVQACCLWRMCRCRRTPWGGRITRSLTCIPATMHRPPSHPVYILDEVLSLVGSNRDAIDTATNAIVQRLKARSATVKQKALRLTRHACLKGDAALRSRLTHLASPAVRDLLSYRCDPDPFKGDIPWKRVQELAKDTLTAMHAGPEAAVGGASHALQGRIQGMGSGDAGGGGAAFSASSSRMVGFGSGAAGPQGTGPTSGGAGLWAGGGSELGGAPTHAGAPPQRAPGGGGLLQQGAMGGGGPTAALPHSPSPASAEERVVARLAASGGVRATPSAEDLRSFLTAAMGLDGARVAAALWGHLENPALTWQSRLRVLCGIEAALEERAGTPLAAAVCTQFQSRASGLRAAAAQPQASVRERAAHVLTLVGAGPARVAEGGRAGRGADGPGGAAPDVPDLLGDLPSSAMAAPSEALPAGAVPHPSASASPIPDLMDNLEGPTDGNLCQPSRVLQSATQGSNSNVMDLLAGLDIGPPARAPSALPHLSAPALAQPADDDWLGFASAGSTGTAGDVAAAPSLPPQSAGPQPGPPAPHPAAAPLDMGFLGAAAPGPWPPAANLTAAGLDLSGASSELQARSSSTGSRGSQPAGSSPKGSSRPPALNGAPSFGAGEHPVSLAGTCQGPLAPHPLRSTCPFPLVPCAGRVEAVGARKDGAFDFVSSLLTQR</sequence>